<evidence type="ECO:0000256" key="1">
    <source>
        <dbReference type="SAM" id="Phobius"/>
    </source>
</evidence>
<dbReference type="EMBL" id="MHST01000001">
    <property type="protein sequence ID" value="OHA50089.1"/>
    <property type="molecule type" value="Genomic_DNA"/>
</dbReference>
<sequence length="186" mass="20101">MSTALAQEAVRGKTFNILMVSRNTQIFTIAGAIFLLFLGALVVLLFQQQRLSRELAQISENRQGATSVSPVSPASPPQTGPIYGDIGFQGEVNADQSFVFKDWNGGDEIKAVEVFASAGPTGGTSIFKIASDTTPLPKPYPLGTIPNGFQLVSGESFSRLEPGKYRVEITAVQQTLEVIVFHYLNF</sequence>
<accession>A0A1G2PQT0</accession>
<gene>
    <name evidence="2" type="ORF">A2682_03295</name>
</gene>
<protein>
    <submittedName>
        <fullName evidence="2">Uncharacterized protein</fullName>
    </submittedName>
</protein>
<evidence type="ECO:0000313" key="3">
    <source>
        <dbReference type="Proteomes" id="UP000178690"/>
    </source>
</evidence>
<evidence type="ECO:0000313" key="2">
    <source>
        <dbReference type="EMBL" id="OHA50089.1"/>
    </source>
</evidence>
<dbReference type="Proteomes" id="UP000178690">
    <property type="component" value="Unassembled WGS sequence"/>
</dbReference>
<keyword evidence="1" id="KW-1133">Transmembrane helix</keyword>
<organism evidence="2 3">
    <name type="scientific">Terrybacteria sp. (strain RIFCSPHIGHO2_01_FULL_58_15)</name>
    <dbReference type="NCBI Taxonomy" id="1802363"/>
    <lineage>
        <taxon>Bacteria</taxon>
        <taxon>Candidatus Terryibacteriota</taxon>
    </lineage>
</organism>
<reference evidence="2 3" key="1">
    <citation type="journal article" date="2016" name="Nat. Commun.">
        <title>Thousands of microbial genomes shed light on interconnected biogeochemical processes in an aquifer system.</title>
        <authorList>
            <person name="Anantharaman K."/>
            <person name="Brown C.T."/>
            <person name="Hug L.A."/>
            <person name="Sharon I."/>
            <person name="Castelle C.J."/>
            <person name="Probst A.J."/>
            <person name="Thomas B.C."/>
            <person name="Singh A."/>
            <person name="Wilkins M.J."/>
            <person name="Karaoz U."/>
            <person name="Brodie E.L."/>
            <person name="Williams K.H."/>
            <person name="Hubbard S.S."/>
            <person name="Banfield J.F."/>
        </authorList>
    </citation>
    <scope>NUCLEOTIDE SEQUENCE [LARGE SCALE GENOMIC DNA]</scope>
    <source>
        <strain evidence="3">RIFCSPHIGHO2_01_FULL_58_15</strain>
    </source>
</reference>
<keyword evidence="1" id="KW-0812">Transmembrane</keyword>
<keyword evidence="1" id="KW-0472">Membrane</keyword>
<comment type="caution">
    <text evidence="2">The sequence shown here is derived from an EMBL/GenBank/DDBJ whole genome shotgun (WGS) entry which is preliminary data.</text>
</comment>
<proteinExistence type="predicted"/>
<feature type="transmembrane region" description="Helical" evidence="1">
    <location>
        <begin position="26"/>
        <end position="46"/>
    </location>
</feature>
<dbReference type="AlphaFoldDB" id="A0A1G2PQT0"/>
<name>A0A1G2PQT0_TERXR</name>